<protein>
    <submittedName>
        <fullName evidence="1">Uncharacterized protein</fullName>
    </submittedName>
</protein>
<sequence>MAKKVNITEKLELDGNPSLIIGKEELEVNADAATMLKIMGKYSEFTSENATAKDILDLYNLMLPEESREKIEKMKISFNDLTTIVMEAQKLIVGEEETAGEALTHTMT</sequence>
<evidence type="ECO:0000313" key="1">
    <source>
        <dbReference type="EMBL" id="MZS89546.1"/>
    </source>
</evidence>
<comment type="caution">
    <text evidence="1">The sequence shown here is derived from an EMBL/GenBank/DDBJ whole genome shotgun (WGS) entry which is preliminary data.</text>
</comment>
<organism evidence="1 2">
    <name type="scientific">Blautia wexlerae</name>
    <dbReference type="NCBI Taxonomy" id="418240"/>
    <lineage>
        <taxon>Bacteria</taxon>
        <taxon>Bacillati</taxon>
        <taxon>Bacillota</taxon>
        <taxon>Clostridia</taxon>
        <taxon>Lachnospirales</taxon>
        <taxon>Lachnospiraceae</taxon>
        <taxon>Blautia</taxon>
    </lineage>
</organism>
<accession>A0A6L8XU47</accession>
<dbReference type="EMBL" id="WWVF01000019">
    <property type="protein sequence ID" value="MZS89546.1"/>
    <property type="molecule type" value="Genomic_DNA"/>
</dbReference>
<gene>
    <name evidence="1" type="ORF">GT712_10800</name>
</gene>
<reference evidence="1 2" key="1">
    <citation type="journal article" date="2019" name="Nat. Med.">
        <title>A library of human gut bacterial isolates paired with longitudinal multiomics data enables mechanistic microbiome research.</title>
        <authorList>
            <person name="Poyet M."/>
            <person name="Groussin M."/>
            <person name="Gibbons S.M."/>
            <person name="Avila-Pacheco J."/>
            <person name="Jiang X."/>
            <person name="Kearney S.M."/>
            <person name="Perrotta A.R."/>
            <person name="Berdy B."/>
            <person name="Zhao S."/>
            <person name="Lieberman T.D."/>
            <person name="Swanson P.K."/>
            <person name="Smith M."/>
            <person name="Roesemann S."/>
            <person name="Alexander J.E."/>
            <person name="Rich S.A."/>
            <person name="Livny J."/>
            <person name="Vlamakis H."/>
            <person name="Clish C."/>
            <person name="Bullock K."/>
            <person name="Deik A."/>
            <person name="Scott J."/>
            <person name="Pierce K.A."/>
            <person name="Xavier R.J."/>
            <person name="Alm E.J."/>
        </authorList>
    </citation>
    <scope>NUCLEOTIDE SEQUENCE [LARGE SCALE GENOMIC DNA]</scope>
    <source>
        <strain evidence="1 2">BIOML-A12</strain>
    </source>
</reference>
<proteinExistence type="predicted"/>
<dbReference type="Proteomes" id="UP000477156">
    <property type="component" value="Unassembled WGS sequence"/>
</dbReference>
<dbReference type="RefSeq" id="WP_161276263.1">
    <property type="nucleotide sequence ID" value="NZ_JAAILR010000003.1"/>
</dbReference>
<name>A0A6L8XU47_9FIRM</name>
<dbReference type="AlphaFoldDB" id="A0A6L8XU47"/>
<evidence type="ECO:0000313" key="2">
    <source>
        <dbReference type="Proteomes" id="UP000477156"/>
    </source>
</evidence>